<comment type="caution">
    <text evidence="1">The sequence shown here is derived from an EMBL/GenBank/DDBJ whole genome shotgun (WGS) entry which is preliminary data.</text>
</comment>
<dbReference type="AlphaFoldDB" id="A0A2T2WUE6"/>
<evidence type="ECO:0000313" key="1">
    <source>
        <dbReference type="EMBL" id="PSR25868.1"/>
    </source>
</evidence>
<reference evidence="1 2" key="1">
    <citation type="journal article" date="2014" name="BMC Genomics">
        <title>Comparison of environmental and isolate Sulfobacillus genomes reveals diverse carbon, sulfur, nitrogen, and hydrogen metabolisms.</title>
        <authorList>
            <person name="Justice N.B."/>
            <person name="Norman A."/>
            <person name="Brown C.T."/>
            <person name="Singh A."/>
            <person name="Thomas B.C."/>
            <person name="Banfield J.F."/>
        </authorList>
    </citation>
    <scope>NUCLEOTIDE SEQUENCE [LARGE SCALE GENOMIC DNA]</scope>
    <source>
        <strain evidence="1">AMDSBA1</strain>
    </source>
</reference>
<dbReference type="EMBL" id="PXYT01000048">
    <property type="protein sequence ID" value="PSR25868.1"/>
    <property type="molecule type" value="Genomic_DNA"/>
</dbReference>
<protein>
    <submittedName>
        <fullName evidence="1">Uncharacterized protein</fullName>
    </submittedName>
</protein>
<organism evidence="1 2">
    <name type="scientific">Sulfobacillus benefaciens</name>
    <dbReference type="NCBI Taxonomy" id="453960"/>
    <lineage>
        <taxon>Bacteria</taxon>
        <taxon>Bacillati</taxon>
        <taxon>Bacillota</taxon>
        <taxon>Clostridia</taxon>
        <taxon>Eubacteriales</taxon>
        <taxon>Clostridiales Family XVII. Incertae Sedis</taxon>
        <taxon>Sulfobacillus</taxon>
    </lineage>
</organism>
<sequence length="173" mass="19799">MNVEVVTMPTTQARLVGPEELSWHYIMDLIFAQSYQLKCQLLNLVIPDSPALRTMVELRRYSVDSLTQGGSPKALAWCVPGTSQVSNGQSDSSDCDYIFSLSSEPFNVSKLLSQYSIWTYKARMWGLGIRLTDSWNIAMRDRFMNRANENFVRPGYHPAHYHLYLREKAEPLA</sequence>
<gene>
    <name evidence="1" type="ORF">C7B43_15855</name>
</gene>
<name>A0A2T2WUE6_9FIRM</name>
<evidence type="ECO:0000313" key="2">
    <source>
        <dbReference type="Proteomes" id="UP000242699"/>
    </source>
</evidence>
<dbReference type="Proteomes" id="UP000242699">
    <property type="component" value="Unassembled WGS sequence"/>
</dbReference>
<proteinExistence type="predicted"/>
<accession>A0A2T2WUE6</accession>